<dbReference type="Proteomes" id="UP000323164">
    <property type="component" value="Unassembled WGS sequence"/>
</dbReference>
<organism evidence="3 4">
    <name type="scientific">Cognatilysobacter lacus</name>
    <dbReference type="NCBI Taxonomy" id="1643323"/>
    <lineage>
        <taxon>Bacteria</taxon>
        <taxon>Pseudomonadati</taxon>
        <taxon>Pseudomonadota</taxon>
        <taxon>Gammaproteobacteria</taxon>
        <taxon>Lysobacterales</taxon>
        <taxon>Lysobacteraceae</taxon>
        <taxon>Cognatilysobacter</taxon>
    </lineage>
</organism>
<dbReference type="Pfam" id="PF01554">
    <property type="entry name" value="MatE"/>
    <property type="match status" value="2"/>
</dbReference>
<dbReference type="GO" id="GO:0042910">
    <property type="term" value="F:xenobiotic transmembrane transporter activity"/>
    <property type="evidence" value="ECO:0007669"/>
    <property type="project" value="InterPro"/>
</dbReference>
<comment type="caution">
    <text evidence="3">The sequence shown here is derived from an EMBL/GenBank/DDBJ whole genome shotgun (WGS) entry which is preliminary data.</text>
</comment>
<keyword evidence="1" id="KW-0813">Transport</keyword>
<reference evidence="3 4" key="1">
    <citation type="submission" date="2019-08" db="EMBL/GenBank/DDBJ databases">
        <title>Draft genome sequence of Lysobacter sp. UKS-15.</title>
        <authorList>
            <person name="Im W.-T."/>
        </authorList>
    </citation>
    <scope>NUCLEOTIDE SEQUENCE [LARGE SCALE GENOMIC DNA]</scope>
    <source>
        <strain evidence="3 4">UKS-15</strain>
    </source>
</reference>
<keyword evidence="2" id="KW-0812">Transmembrane</keyword>
<sequence>MAELALQHRAAVLAGGRYLGGVHRVPFASSSAAIAARRDDRVQPTRYDGAPNAQAAVSTTARLPHEIRRTATLAAPLVAGHVSTGLIGFVDSSIAGQHGTGTLAAVSIGTALFWLPMMVPMGTLMAMPPAVSNLDGAGRRDEIGPLFRQSLWLAFGLGLLMFLFLTFVPLALAPFGIVPGIVPGATAFLHGIRWGVPALTCYLAMRYLAEGLHWTLPTMLLGGGGLLVLVPLGYVLTFGAFGLPEMGAGGLGIASAVMMWLQALSFAAVHARSSRMRPLRVFGRFDPPRPRVIGELLLTGLPIGVTVLMEGGLFIGTALLIGRLGPVPAAAHQIAINVASLCFMVPLAVAEATTVRVG</sequence>
<feature type="transmembrane region" description="Helical" evidence="2">
    <location>
        <begin position="292"/>
        <end position="322"/>
    </location>
</feature>
<evidence type="ECO:0000313" key="4">
    <source>
        <dbReference type="Proteomes" id="UP000323164"/>
    </source>
</evidence>
<feature type="non-terminal residue" evidence="3">
    <location>
        <position position="358"/>
    </location>
</feature>
<evidence type="ECO:0000256" key="2">
    <source>
        <dbReference type="SAM" id="Phobius"/>
    </source>
</evidence>
<accession>A0A5D8YI64</accession>
<evidence type="ECO:0000256" key="1">
    <source>
        <dbReference type="ARBA" id="ARBA00022448"/>
    </source>
</evidence>
<dbReference type="InterPro" id="IPR002528">
    <property type="entry name" value="MATE_fam"/>
</dbReference>
<feature type="transmembrane region" description="Helical" evidence="2">
    <location>
        <begin position="334"/>
        <end position="355"/>
    </location>
</feature>
<keyword evidence="2" id="KW-0472">Membrane</keyword>
<dbReference type="GO" id="GO:0015297">
    <property type="term" value="F:antiporter activity"/>
    <property type="evidence" value="ECO:0007669"/>
    <property type="project" value="InterPro"/>
</dbReference>
<name>A0A5D8YI64_9GAMM</name>
<feature type="transmembrane region" description="Helical" evidence="2">
    <location>
        <begin position="71"/>
        <end position="90"/>
    </location>
</feature>
<dbReference type="GO" id="GO:0005886">
    <property type="term" value="C:plasma membrane"/>
    <property type="evidence" value="ECO:0007669"/>
    <property type="project" value="TreeGrafter"/>
</dbReference>
<keyword evidence="2" id="KW-1133">Transmembrane helix</keyword>
<keyword evidence="4" id="KW-1185">Reference proteome</keyword>
<proteinExistence type="predicted"/>
<dbReference type="InterPro" id="IPR050222">
    <property type="entry name" value="MATE_MdtK"/>
</dbReference>
<dbReference type="EMBL" id="VTRV01000221">
    <property type="protein sequence ID" value="TZF82349.1"/>
    <property type="molecule type" value="Genomic_DNA"/>
</dbReference>
<dbReference type="OrthoDB" id="9780160at2"/>
<dbReference type="NCBIfam" id="TIGR00797">
    <property type="entry name" value="matE"/>
    <property type="match status" value="1"/>
</dbReference>
<feature type="transmembrane region" description="Helical" evidence="2">
    <location>
        <begin position="220"/>
        <end position="243"/>
    </location>
</feature>
<feature type="transmembrane region" description="Helical" evidence="2">
    <location>
        <begin position="102"/>
        <end position="130"/>
    </location>
</feature>
<feature type="transmembrane region" description="Helical" evidence="2">
    <location>
        <begin position="249"/>
        <end position="271"/>
    </location>
</feature>
<feature type="transmembrane region" description="Helical" evidence="2">
    <location>
        <begin position="187"/>
        <end position="208"/>
    </location>
</feature>
<gene>
    <name evidence="3" type="ORF">FW784_13415</name>
</gene>
<evidence type="ECO:0000313" key="3">
    <source>
        <dbReference type="EMBL" id="TZF82349.1"/>
    </source>
</evidence>
<dbReference type="AlphaFoldDB" id="A0A5D8YI64"/>
<dbReference type="PANTHER" id="PTHR43298">
    <property type="entry name" value="MULTIDRUG RESISTANCE PROTEIN NORM-RELATED"/>
    <property type="match status" value="1"/>
</dbReference>
<protein>
    <submittedName>
        <fullName evidence="3">MATE family efflux transporter</fullName>
    </submittedName>
</protein>
<feature type="transmembrane region" description="Helical" evidence="2">
    <location>
        <begin position="151"/>
        <end position="175"/>
    </location>
</feature>
<dbReference type="PANTHER" id="PTHR43298:SF2">
    <property type="entry name" value="FMN_FAD EXPORTER YEEO-RELATED"/>
    <property type="match status" value="1"/>
</dbReference>